<dbReference type="Proteomes" id="UP000092819">
    <property type="component" value="Unassembled WGS sequence"/>
</dbReference>
<proteinExistence type="predicted"/>
<evidence type="ECO:0000313" key="2">
    <source>
        <dbReference type="Proteomes" id="UP000092819"/>
    </source>
</evidence>
<gene>
    <name evidence="1" type="ORF">VCE7224_02919</name>
</gene>
<organism evidence="1 2">
    <name type="scientific">Vibrio celticus</name>
    <dbReference type="NCBI Taxonomy" id="446372"/>
    <lineage>
        <taxon>Bacteria</taxon>
        <taxon>Pseudomonadati</taxon>
        <taxon>Pseudomonadota</taxon>
        <taxon>Gammaproteobacteria</taxon>
        <taxon>Vibrionales</taxon>
        <taxon>Vibrionaceae</taxon>
        <taxon>Vibrio</taxon>
    </lineage>
</organism>
<reference evidence="2" key="1">
    <citation type="submission" date="2016-06" db="EMBL/GenBank/DDBJ databases">
        <authorList>
            <person name="Rodrigo-Torres L."/>
            <person name="Arahal D.R."/>
        </authorList>
    </citation>
    <scope>NUCLEOTIDE SEQUENCE [LARGE SCALE GENOMIC DNA]</scope>
    <source>
        <strain evidence="2">CECT 7224</strain>
    </source>
</reference>
<protein>
    <submittedName>
        <fullName evidence="1">Uncharacterized protein</fullName>
    </submittedName>
</protein>
<accession>A0A1C3JGH4</accession>
<name>A0A1C3JGH4_9VIBR</name>
<dbReference type="EMBL" id="FLQZ01000063">
    <property type="protein sequence ID" value="SBT14157.1"/>
    <property type="molecule type" value="Genomic_DNA"/>
</dbReference>
<sequence>MATEGGQIISVFHYKLPPCWFFYQNPQLVDKKHKKAQEINQS</sequence>
<evidence type="ECO:0000313" key="1">
    <source>
        <dbReference type="EMBL" id="SBT14157.1"/>
    </source>
</evidence>
<dbReference type="AlphaFoldDB" id="A0A1C3JGH4"/>
<keyword evidence="2" id="KW-1185">Reference proteome</keyword>